<sequence>MIKPKQPNRDLAANQGLLTPVPNGQDVVLVLLCGFGLMVVGAVVGAVVGLSLFGLPGLLLAAVGSGLLGSAGLYWVLVRRRGWRVVDFGFRTGAHRLTHLLWQTPLLLLLSLIATAAVGTSLGLTPSDNDQAATATQAQPGWIPIVAVILLFAIVVPLIEEIVFRRVLLDWLMLKLPTLPAAAIVIAVFALCHIDPAVMLYMLFFGTVLVGLRLWYRSLWAPLIYHVVNNALVGAISVLAFTG</sequence>
<dbReference type="GO" id="GO:0008237">
    <property type="term" value="F:metallopeptidase activity"/>
    <property type="evidence" value="ECO:0007669"/>
    <property type="project" value="UniProtKB-KW"/>
</dbReference>
<gene>
    <name evidence="3" type="ORF">QDX21_10265</name>
</gene>
<evidence type="ECO:0000259" key="2">
    <source>
        <dbReference type="Pfam" id="PF02517"/>
    </source>
</evidence>
<dbReference type="EMBL" id="CP122566">
    <property type="protein sequence ID" value="WGH92674.1"/>
    <property type="molecule type" value="Genomic_DNA"/>
</dbReference>
<feature type="transmembrane region" description="Helical" evidence="1">
    <location>
        <begin position="171"/>
        <end position="191"/>
    </location>
</feature>
<keyword evidence="3" id="KW-0482">Metalloprotease</keyword>
<keyword evidence="3" id="KW-0645">Protease</keyword>
<dbReference type="AlphaFoldDB" id="A0AAJ6AI15"/>
<keyword evidence="1" id="KW-0472">Membrane</keyword>
<protein>
    <submittedName>
        <fullName evidence="3">CPBP family intramembrane metalloprotease</fullName>
        <ecNumber evidence="3">3.4.-.-</ecNumber>
    </submittedName>
</protein>
<feature type="transmembrane region" description="Helical" evidence="1">
    <location>
        <begin position="58"/>
        <end position="78"/>
    </location>
</feature>
<dbReference type="RefSeq" id="WP_279674657.1">
    <property type="nucleotide sequence ID" value="NZ_CP122565.1"/>
</dbReference>
<accession>A0AAJ6AI15</accession>
<dbReference type="Proteomes" id="UP001224674">
    <property type="component" value="Chromosome"/>
</dbReference>
<reference evidence="3 4" key="1">
    <citation type="submission" date="2023-03" db="EMBL/GenBank/DDBJ databases">
        <title>Complete genome sequences of several Auritidibacter ignavus strains isolated from ear infections.</title>
        <authorList>
            <person name="Baehr T."/>
            <person name="Baumhoegger A.M."/>
        </authorList>
    </citation>
    <scope>NUCLEOTIDE SEQUENCE [LARGE SCALE GENOMIC DNA]</scope>
    <source>
        <strain evidence="3 4">BABAE-6</strain>
    </source>
</reference>
<dbReference type="GO" id="GO:0080120">
    <property type="term" value="P:CAAX-box protein maturation"/>
    <property type="evidence" value="ECO:0007669"/>
    <property type="project" value="UniProtKB-ARBA"/>
</dbReference>
<keyword evidence="3" id="KW-0378">Hydrolase</keyword>
<dbReference type="Pfam" id="PF02517">
    <property type="entry name" value="Rce1-like"/>
    <property type="match status" value="1"/>
</dbReference>
<evidence type="ECO:0000313" key="4">
    <source>
        <dbReference type="Proteomes" id="UP001224674"/>
    </source>
</evidence>
<dbReference type="InterPro" id="IPR003675">
    <property type="entry name" value="Rce1/LyrA-like_dom"/>
</dbReference>
<dbReference type="PANTHER" id="PTHR36435:SF1">
    <property type="entry name" value="CAAX AMINO TERMINAL PROTEASE FAMILY PROTEIN"/>
    <property type="match status" value="1"/>
</dbReference>
<proteinExistence type="predicted"/>
<evidence type="ECO:0000313" key="3">
    <source>
        <dbReference type="EMBL" id="WGH92674.1"/>
    </source>
</evidence>
<feature type="transmembrane region" description="Helical" evidence="1">
    <location>
        <begin position="142"/>
        <end position="159"/>
    </location>
</feature>
<evidence type="ECO:0000256" key="1">
    <source>
        <dbReference type="SAM" id="Phobius"/>
    </source>
</evidence>
<feature type="transmembrane region" description="Helical" evidence="1">
    <location>
        <begin position="27"/>
        <end position="52"/>
    </location>
</feature>
<dbReference type="PANTHER" id="PTHR36435">
    <property type="entry name" value="SLR1288 PROTEIN"/>
    <property type="match status" value="1"/>
</dbReference>
<keyword evidence="1" id="KW-0812">Transmembrane</keyword>
<feature type="transmembrane region" description="Helical" evidence="1">
    <location>
        <begin position="223"/>
        <end position="242"/>
    </location>
</feature>
<feature type="transmembrane region" description="Helical" evidence="1">
    <location>
        <begin position="99"/>
        <end position="122"/>
    </location>
</feature>
<organism evidence="3 4">
    <name type="scientific">Auritidibacter ignavus</name>
    <dbReference type="NCBI Taxonomy" id="678932"/>
    <lineage>
        <taxon>Bacteria</taxon>
        <taxon>Bacillati</taxon>
        <taxon>Actinomycetota</taxon>
        <taxon>Actinomycetes</taxon>
        <taxon>Micrococcales</taxon>
        <taxon>Micrococcaceae</taxon>
        <taxon>Auritidibacter</taxon>
    </lineage>
</organism>
<dbReference type="EC" id="3.4.-.-" evidence="3"/>
<dbReference type="GO" id="GO:0004175">
    <property type="term" value="F:endopeptidase activity"/>
    <property type="evidence" value="ECO:0007669"/>
    <property type="project" value="UniProtKB-ARBA"/>
</dbReference>
<feature type="transmembrane region" description="Helical" evidence="1">
    <location>
        <begin position="197"/>
        <end position="216"/>
    </location>
</feature>
<name>A0AAJ6AI15_9MICC</name>
<keyword evidence="1" id="KW-1133">Transmembrane helix</keyword>
<dbReference type="InterPro" id="IPR052710">
    <property type="entry name" value="CAAX_protease"/>
</dbReference>
<feature type="domain" description="CAAX prenyl protease 2/Lysostaphin resistance protein A-like" evidence="2">
    <location>
        <begin position="145"/>
        <end position="232"/>
    </location>
</feature>
<keyword evidence="4" id="KW-1185">Reference proteome</keyword>